<organism evidence="3">
    <name type="scientific">marine sediment metagenome</name>
    <dbReference type="NCBI Taxonomy" id="412755"/>
    <lineage>
        <taxon>unclassified sequences</taxon>
        <taxon>metagenomes</taxon>
        <taxon>ecological metagenomes</taxon>
    </lineage>
</organism>
<dbReference type="EMBL" id="LAZR01047308">
    <property type="protein sequence ID" value="KKK94517.1"/>
    <property type="molecule type" value="Genomic_DNA"/>
</dbReference>
<sequence length="204" mass="22041">MALTAKQERFVEEYLVDLNATQAAIRAGYSEKTAYSVGHENLSKPDISDAIAKAQAIRAERTGITQDRVLQELGRIGFADIRNVVRWGKSPIDTEADHADPNGLRMYPVELVPVEGIDDDTALAISEVSLTQTGVKVKMHDKLSALEKIGKHLGMFTDRVDHTSSDGSMTPAPAVNLSGLSDEELAQLERLTDKAANPDGVGEA</sequence>
<evidence type="ECO:0000256" key="1">
    <source>
        <dbReference type="ARBA" id="ARBA00022612"/>
    </source>
</evidence>
<dbReference type="InterPro" id="IPR052404">
    <property type="entry name" value="SPP1-like_terminase"/>
</dbReference>
<dbReference type="PANTHER" id="PTHR41328">
    <property type="entry name" value="TERMINASE SMALL SUBUNIT-RELATED"/>
    <property type="match status" value="1"/>
</dbReference>
<dbReference type="AlphaFoldDB" id="A0A0F8ZL40"/>
<reference evidence="3" key="1">
    <citation type="journal article" date="2015" name="Nature">
        <title>Complex archaea that bridge the gap between prokaryotes and eukaryotes.</title>
        <authorList>
            <person name="Spang A."/>
            <person name="Saw J.H."/>
            <person name="Jorgensen S.L."/>
            <person name="Zaremba-Niedzwiedzka K."/>
            <person name="Martijn J."/>
            <person name="Lind A.E."/>
            <person name="van Eijk R."/>
            <person name="Schleper C."/>
            <person name="Guy L."/>
            <person name="Ettema T.J."/>
        </authorList>
    </citation>
    <scope>NUCLEOTIDE SEQUENCE</scope>
</reference>
<keyword evidence="2" id="KW-0231">Viral genome packaging</keyword>
<dbReference type="GO" id="GO:0051276">
    <property type="term" value="P:chromosome organization"/>
    <property type="evidence" value="ECO:0007669"/>
    <property type="project" value="InterPro"/>
</dbReference>
<evidence type="ECO:0008006" key="4">
    <source>
        <dbReference type="Google" id="ProtNLM"/>
    </source>
</evidence>
<dbReference type="InterPro" id="IPR038713">
    <property type="entry name" value="Terminase_Gp1_N_sf"/>
</dbReference>
<dbReference type="Pfam" id="PF03592">
    <property type="entry name" value="Terminase_2"/>
    <property type="match status" value="1"/>
</dbReference>
<protein>
    <recommendedName>
        <fullName evidence="4">Terminase small subunit</fullName>
    </recommendedName>
</protein>
<dbReference type="PANTHER" id="PTHR41328:SF2">
    <property type="entry name" value="TERMINASE SMALL SUBUNIT"/>
    <property type="match status" value="1"/>
</dbReference>
<dbReference type="Gene3D" id="1.10.10.1400">
    <property type="entry name" value="Terminase, small subunit, N-terminal DNA-binding domain, HTH motif"/>
    <property type="match status" value="1"/>
</dbReference>
<proteinExistence type="predicted"/>
<gene>
    <name evidence="3" type="ORF">LCGC14_2682080</name>
</gene>
<keyword evidence="1" id="KW-1188">Viral release from host cell</keyword>
<accession>A0A0F8ZL40</accession>
<evidence type="ECO:0000313" key="3">
    <source>
        <dbReference type="EMBL" id="KKK94517.1"/>
    </source>
</evidence>
<evidence type="ECO:0000256" key="2">
    <source>
        <dbReference type="ARBA" id="ARBA00023219"/>
    </source>
</evidence>
<comment type="caution">
    <text evidence="3">The sequence shown here is derived from an EMBL/GenBank/DDBJ whole genome shotgun (WGS) entry which is preliminary data.</text>
</comment>
<dbReference type="InterPro" id="IPR005335">
    <property type="entry name" value="Terminase_ssu"/>
</dbReference>
<name>A0A0F8ZL40_9ZZZZ</name>